<dbReference type="InterPro" id="IPR016032">
    <property type="entry name" value="Sig_transdc_resp-reg_C-effctor"/>
</dbReference>
<dbReference type="RefSeq" id="WP_120330789.1">
    <property type="nucleotide sequence ID" value="NZ_RAQQ01000019.1"/>
</dbReference>
<sequence length="918" mass="97098">MTATEEPAGGPAGGPLEPLVGRNCAVDLFDRALAGVGDGQPALLEFVGDPGSGKTRLLREFGARARRAGVPVLAAAGRHGDQVERVLSELLGAAGDAPPRPDARRLLLLDDLHAVPAEVAPLLARLAQAPPAGLLWVTAYRPRQMPCRTTAALAAGVHLSRRSVTLTPLDPSSVAALLGLPDGRAGQRVHALSGGLPRYVLAYRPGALDGPVAALRGLPAELPVDVTAAVQLDVDALPGEQREMLEAVSVCPDGFEPTLAAALTGRSTEATSDLLDALVAADLLRTDPGHAPTLRFRHEVDRTVVYRSLSPGRRRRLHTTAATVLRDLGYPVTRYAEHLSASGQCAEPATVDTLIEAAESASVPRLDAIRWLTNARRLLPAADAADPRHTRLDFAMADALVGAGQLRQARDLLQELAGRPLADGDQRVRALVARARVERLLGRPSDGYALLAPRLDEPAGPRARFALAAEAAVTGVLCGTADAARHARHLDRLAAEADDPVLGTTAAVVQSFVAAHTDCGLRVDDTLDRAGSEVDALADADLARHPDLLALLGWAEYLHERERCALHHFDRALEVCCRAGLVALIPWLLIGRCAVTGRLGNLERALVEGEDAEEVAVAMGVDPLVGLARAYRAIAVAWRSGPAAARQLAETALLDAAGRRANWYDGLSQRVTTRLRYLAGDRAGAASALRRACGGDDLDQVELSSRPCWASALAEMSHKAGRREEAARWLEVAERYAGQVRLRGQGALVRVARARLSLDAQPRQAAELAAVAADTFATLGWRLEEASARLVRARALCLAREWAAAEVELAETRRIAELVDSPPLRRAVAVEQSRAAGAAGRLPDAAAGGELTLTRREWDIARLVAAGASNAEAAEQVYVTVKTVEAHLTRIFRKTGVSSRAGLAALLASGAVTPRGPN</sequence>
<dbReference type="PROSITE" id="PS50043">
    <property type="entry name" value="HTH_LUXR_2"/>
    <property type="match status" value="1"/>
</dbReference>
<evidence type="ECO:0000313" key="5">
    <source>
        <dbReference type="Proteomes" id="UP000285744"/>
    </source>
</evidence>
<dbReference type="AlphaFoldDB" id="A0A420EVV2"/>
<dbReference type="PANTHER" id="PTHR16305">
    <property type="entry name" value="TESTICULAR SOLUBLE ADENYLYL CYCLASE"/>
    <property type="match status" value="1"/>
</dbReference>
<keyword evidence="1" id="KW-0547">Nucleotide-binding</keyword>
<keyword evidence="2" id="KW-0067">ATP-binding</keyword>
<organism evidence="4 5">
    <name type="scientific">Micromonospora globbae</name>
    <dbReference type="NCBI Taxonomy" id="1894969"/>
    <lineage>
        <taxon>Bacteria</taxon>
        <taxon>Bacillati</taxon>
        <taxon>Actinomycetota</taxon>
        <taxon>Actinomycetes</taxon>
        <taxon>Micromonosporales</taxon>
        <taxon>Micromonosporaceae</taxon>
        <taxon>Micromonospora</taxon>
    </lineage>
</organism>
<protein>
    <recommendedName>
        <fullName evidence="3">HTH luxR-type domain-containing protein</fullName>
    </recommendedName>
</protein>
<evidence type="ECO:0000313" key="4">
    <source>
        <dbReference type="EMBL" id="RKF24886.1"/>
    </source>
</evidence>
<dbReference type="SMART" id="SM00421">
    <property type="entry name" value="HTH_LUXR"/>
    <property type="match status" value="1"/>
</dbReference>
<feature type="domain" description="HTH luxR-type" evidence="3">
    <location>
        <begin position="846"/>
        <end position="911"/>
    </location>
</feature>
<dbReference type="GO" id="GO:0003677">
    <property type="term" value="F:DNA binding"/>
    <property type="evidence" value="ECO:0007669"/>
    <property type="project" value="InterPro"/>
</dbReference>
<dbReference type="InterPro" id="IPR027417">
    <property type="entry name" value="P-loop_NTPase"/>
</dbReference>
<evidence type="ECO:0000259" key="3">
    <source>
        <dbReference type="PROSITE" id="PS50043"/>
    </source>
</evidence>
<dbReference type="GO" id="GO:0004016">
    <property type="term" value="F:adenylate cyclase activity"/>
    <property type="evidence" value="ECO:0007669"/>
    <property type="project" value="TreeGrafter"/>
</dbReference>
<dbReference type="PANTHER" id="PTHR16305:SF35">
    <property type="entry name" value="TRANSCRIPTIONAL ACTIVATOR DOMAIN"/>
    <property type="match status" value="1"/>
</dbReference>
<dbReference type="Proteomes" id="UP000285744">
    <property type="component" value="Unassembled WGS sequence"/>
</dbReference>
<accession>A0A420EVV2</accession>
<dbReference type="SUPFAM" id="SSF46894">
    <property type="entry name" value="C-terminal effector domain of the bipartite response regulators"/>
    <property type="match status" value="1"/>
</dbReference>
<comment type="caution">
    <text evidence="4">The sequence shown here is derived from an EMBL/GenBank/DDBJ whole genome shotgun (WGS) entry which is preliminary data.</text>
</comment>
<dbReference type="Gene3D" id="1.10.10.10">
    <property type="entry name" value="Winged helix-like DNA-binding domain superfamily/Winged helix DNA-binding domain"/>
    <property type="match status" value="1"/>
</dbReference>
<dbReference type="GO" id="GO:0005524">
    <property type="term" value="F:ATP binding"/>
    <property type="evidence" value="ECO:0007669"/>
    <property type="project" value="UniProtKB-KW"/>
</dbReference>
<proteinExistence type="predicted"/>
<evidence type="ECO:0000256" key="2">
    <source>
        <dbReference type="ARBA" id="ARBA00022840"/>
    </source>
</evidence>
<dbReference type="Pfam" id="PF00196">
    <property type="entry name" value="GerE"/>
    <property type="match status" value="1"/>
</dbReference>
<dbReference type="EMBL" id="RAQQ01000019">
    <property type="protein sequence ID" value="RKF24886.1"/>
    <property type="molecule type" value="Genomic_DNA"/>
</dbReference>
<dbReference type="GO" id="GO:0005737">
    <property type="term" value="C:cytoplasm"/>
    <property type="evidence" value="ECO:0007669"/>
    <property type="project" value="TreeGrafter"/>
</dbReference>
<dbReference type="SUPFAM" id="SSF52540">
    <property type="entry name" value="P-loop containing nucleoside triphosphate hydrolases"/>
    <property type="match status" value="1"/>
</dbReference>
<dbReference type="InterPro" id="IPR036388">
    <property type="entry name" value="WH-like_DNA-bd_sf"/>
</dbReference>
<gene>
    <name evidence="4" type="ORF">D7I43_23855</name>
</gene>
<dbReference type="InterPro" id="IPR000792">
    <property type="entry name" value="Tscrpt_reg_LuxR_C"/>
</dbReference>
<name>A0A420EVV2_9ACTN</name>
<dbReference type="GO" id="GO:0006355">
    <property type="term" value="P:regulation of DNA-templated transcription"/>
    <property type="evidence" value="ECO:0007669"/>
    <property type="project" value="InterPro"/>
</dbReference>
<dbReference type="OrthoDB" id="4500249at2"/>
<evidence type="ECO:0000256" key="1">
    <source>
        <dbReference type="ARBA" id="ARBA00022741"/>
    </source>
</evidence>
<reference evidence="4 5" key="1">
    <citation type="journal article" date="2018" name="Int. J. Syst. Evol. Microbiol.">
        <title>Micromonospora globbae sp. nov., an endophytic actinomycete isolated from roots of Globba winitii C. H. Wright.</title>
        <authorList>
            <person name="Kuncharoen N."/>
            <person name="Pittayakhajonwut P."/>
            <person name="Tanasupawat S."/>
        </authorList>
    </citation>
    <scope>NUCLEOTIDE SEQUENCE [LARGE SCALE GENOMIC DNA]</scope>
    <source>
        <strain evidence="4 5">WPS1-2</strain>
    </source>
</reference>
<dbReference type="PRINTS" id="PR00038">
    <property type="entry name" value="HTHLUXR"/>
</dbReference>